<gene>
    <name evidence="5" type="ORF">RDB_LOCUS145263</name>
</gene>
<dbReference type="Gene3D" id="3.30.465.10">
    <property type="match status" value="2"/>
</dbReference>
<evidence type="ECO:0000256" key="1">
    <source>
        <dbReference type="ARBA" id="ARBA00005466"/>
    </source>
</evidence>
<dbReference type="PANTHER" id="PTHR13878">
    <property type="entry name" value="GULONOLACTONE OXIDASE"/>
    <property type="match status" value="1"/>
</dbReference>
<evidence type="ECO:0000256" key="3">
    <source>
        <dbReference type="SAM" id="SignalP"/>
    </source>
</evidence>
<comment type="similarity">
    <text evidence="1">Belongs to the oxygen-dependent FAD-linked oxidoreductase family.</text>
</comment>
<dbReference type="GO" id="GO:0050660">
    <property type="term" value="F:flavin adenine dinucleotide binding"/>
    <property type="evidence" value="ECO:0007669"/>
    <property type="project" value="InterPro"/>
</dbReference>
<dbReference type="Gene3D" id="3.40.462.20">
    <property type="match status" value="1"/>
</dbReference>
<organism evidence="5 6">
    <name type="scientific">Rhizoctonia solani</name>
    <dbReference type="NCBI Taxonomy" id="456999"/>
    <lineage>
        <taxon>Eukaryota</taxon>
        <taxon>Fungi</taxon>
        <taxon>Dikarya</taxon>
        <taxon>Basidiomycota</taxon>
        <taxon>Agaricomycotina</taxon>
        <taxon>Agaricomycetes</taxon>
        <taxon>Cantharellales</taxon>
        <taxon>Ceratobasidiaceae</taxon>
        <taxon>Rhizoctonia</taxon>
    </lineage>
</organism>
<evidence type="ECO:0000259" key="4">
    <source>
        <dbReference type="Pfam" id="PF08031"/>
    </source>
</evidence>
<dbReference type="InterPro" id="IPR012951">
    <property type="entry name" value="BBE"/>
</dbReference>
<dbReference type="GO" id="GO:0016491">
    <property type="term" value="F:oxidoreductase activity"/>
    <property type="evidence" value="ECO:0007669"/>
    <property type="project" value="UniProtKB-KW"/>
</dbReference>
<evidence type="ECO:0000313" key="5">
    <source>
        <dbReference type="EMBL" id="CAE6505741.1"/>
    </source>
</evidence>
<proteinExistence type="inferred from homology"/>
<dbReference type="InterPro" id="IPR016169">
    <property type="entry name" value="FAD-bd_PCMH_sub2"/>
</dbReference>
<reference evidence="5" key="1">
    <citation type="submission" date="2021-01" db="EMBL/GenBank/DDBJ databases">
        <authorList>
            <person name="Kaushik A."/>
        </authorList>
    </citation>
    <scope>NUCLEOTIDE SEQUENCE</scope>
    <source>
        <strain evidence="5">AG2-2IIIB</strain>
    </source>
</reference>
<protein>
    <recommendedName>
        <fullName evidence="4">Berberine/berberine-like domain-containing protein</fullName>
    </recommendedName>
</protein>
<evidence type="ECO:0000256" key="2">
    <source>
        <dbReference type="ARBA" id="ARBA00023002"/>
    </source>
</evidence>
<dbReference type="InterPro" id="IPR050432">
    <property type="entry name" value="FAD-linked_Oxidoreductases_BP"/>
</dbReference>
<accession>A0A8H3CYF0</accession>
<dbReference type="PANTHER" id="PTHR13878:SF91">
    <property type="entry name" value="FAD BINDING DOMAIN PROTEIN (AFU_ORTHOLOGUE AFUA_6G12070)-RELATED"/>
    <property type="match status" value="1"/>
</dbReference>
<keyword evidence="3" id="KW-0732">Signal</keyword>
<feature type="chain" id="PRO_5034082299" description="Berberine/berberine-like domain-containing protein" evidence="3">
    <location>
        <begin position="23"/>
        <end position="399"/>
    </location>
</feature>
<dbReference type="InterPro" id="IPR036318">
    <property type="entry name" value="FAD-bd_PCMH-like_sf"/>
</dbReference>
<dbReference type="SUPFAM" id="SSF56176">
    <property type="entry name" value="FAD-binding/transporter-associated domain-like"/>
    <property type="match status" value="1"/>
</dbReference>
<dbReference type="Pfam" id="PF08031">
    <property type="entry name" value="BBE"/>
    <property type="match status" value="1"/>
</dbReference>
<keyword evidence="2" id="KW-0560">Oxidoreductase</keyword>
<evidence type="ECO:0000313" key="6">
    <source>
        <dbReference type="Proteomes" id="UP000663843"/>
    </source>
</evidence>
<dbReference type="EMBL" id="CAJMWT010005402">
    <property type="protein sequence ID" value="CAE6505741.1"/>
    <property type="molecule type" value="Genomic_DNA"/>
</dbReference>
<dbReference type="Proteomes" id="UP000663843">
    <property type="component" value="Unassembled WGS sequence"/>
</dbReference>
<comment type="caution">
    <text evidence="5">The sequence shown here is derived from an EMBL/GenBank/DDBJ whole genome shotgun (WGS) entry which is preliminary data.</text>
</comment>
<feature type="domain" description="Berberine/berberine-like" evidence="4">
    <location>
        <begin position="352"/>
        <end position="394"/>
    </location>
</feature>
<sequence>MRGRTFEAAYLFISVISPGVLGAQHSTADQLCWPSSKVWAALSSSIDGQLVAPRPPGWAYHDPKYDEAACNDFQANWNNSFWRANQYGAMQNPIWDSLECNIGTPRNVTCDQGFVPHCSVNAHNDNHAAEAVKFADRYNLSLVIKNTGHDYLGRSSREGSFSIWTHHLKGIIFKDSFVANGCPQNETGVSVITIPNTSKRPSGVYKVADAHNVSVVGGGAPSVGAAGGWIQGGGHSPLGGLFGMGVDMPTTASIHPSFYDMFNAYIQDPSIGTPIWFGTRLVSRNALVAKSSELVKYIWGDGQRLSATFSIVGGREIRCPANASAGEIEQVGGDITQLVQQFGRLTGLDDAAYYNEAGPLELQWKKAFFGSHYDRLLRIKQQIDPKGLFTCNRCIGSDQ</sequence>
<feature type="signal peptide" evidence="3">
    <location>
        <begin position="1"/>
        <end position="22"/>
    </location>
</feature>
<dbReference type="AlphaFoldDB" id="A0A8H3CYF0"/>
<name>A0A8H3CYF0_9AGAM</name>